<feature type="transmembrane region" description="Helical" evidence="6">
    <location>
        <begin position="107"/>
        <end position="126"/>
    </location>
</feature>
<dbReference type="SUPFAM" id="SSF103473">
    <property type="entry name" value="MFS general substrate transporter"/>
    <property type="match status" value="1"/>
</dbReference>
<feature type="transmembrane region" description="Helical" evidence="6">
    <location>
        <begin position="165"/>
        <end position="190"/>
    </location>
</feature>
<evidence type="ECO:0000256" key="2">
    <source>
        <dbReference type="ARBA" id="ARBA00022448"/>
    </source>
</evidence>
<dbReference type="Pfam" id="PF07690">
    <property type="entry name" value="MFS_1"/>
    <property type="match status" value="1"/>
</dbReference>
<feature type="transmembrane region" description="Helical" evidence="6">
    <location>
        <begin position="76"/>
        <end position="95"/>
    </location>
</feature>
<gene>
    <name evidence="8" type="primary">ribZ</name>
    <name evidence="8" type="ORF">DYBT9275_05441</name>
</gene>
<feature type="transmembrane region" description="Helical" evidence="6">
    <location>
        <begin position="6"/>
        <end position="21"/>
    </location>
</feature>
<feature type="domain" description="Major facilitator superfamily (MFS) profile" evidence="7">
    <location>
        <begin position="41"/>
        <end position="488"/>
    </location>
</feature>
<dbReference type="PANTHER" id="PTHR42718">
    <property type="entry name" value="MAJOR FACILITATOR SUPERFAMILY MULTIDRUG TRANSPORTER MFSC"/>
    <property type="match status" value="1"/>
</dbReference>
<sequence length="488" mass="52319">MLTELAGTFYIIGLNAFVRFLKRTDVPLKQNQNMKANHTGLMSVVSLSVLLASLGTSIVNIALPSLTSYFSASFQSVQWMVIAYLLAITVFVTIAGKLADRYGNREVLLAGMVMYTTSSFLSAFAQDIWVLIVLRGFQGLGAAVLSTVSMAMVKNSKDKVKIGAAMGLLGTMSALGTAMGPSLGGLLLVYFSWRSIFFLLTFLGVLALMLGVRFLVAEGRTDRKNQPINFAALLLLSVSVGTYALSMTISQKRFTIYTPVLLLLSVFAGWAFFAIQRRSVNPLMDISLTNNKALMSSLFGNFLISSIMMTTLIVGPFFLSFGLGLREATVGLLMTAGPLVSILTGIPSGRIVDKTGTRLTIKISLLLLFAGTLVLAFLPAAWGWQGYISGILLLTPGYQLFQAANNTSVMSAVGDKQGGIVSGILNLSRNIGLVTGASLMGALFTVSAQNAPGAVSKTHSIFFGMQITFLTASVFLLFLLVKVIFKRD</sequence>
<protein>
    <submittedName>
        <fullName evidence="8">Riboflavin transporter RibZ</fullName>
    </submittedName>
</protein>
<keyword evidence="4 6" id="KW-1133">Transmembrane helix</keyword>
<feature type="transmembrane region" description="Helical" evidence="6">
    <location>
        <begin position="132"/>
        <end position="153"/>
    </location>
</feature>
<organism evidence="8 9">
    <name type="scientific">Dyadobacter helix</name>
    <dbReference type="NCBI Taxonomy" id="2822344"/>
    <lineage>
        <taxon>Bacteria</taxon>
        <taxon>Pseudomonadati</taxon>
        <taxon>Bacteroidota</taxon>
        <taxon>Cytophagia</taxon>
        <taxon>Cytophagales</taxon>
        <taxon>Spirosomataceae</taxon>
        <taxon>Dyadobacter</taxon>
    </lineage>
</organism>
<dbReference type="AlphaFoldDB" id="A0A916JHV5"/>
<dbReference type="GO" id="GO:0016020">
    <property type="term" value="C:membrane"/>
    <property type="evidence" value="ECO:0007669"/>
    <property type="project" value="UniProtKB-SubCell"/>
</dbReference>
<dbReference type="InterPro" id="IPR036259">
    <property type="entry name" value="MFS_trans_sf"/>
</dbReference>
<comment type="caution">
    <text evidence="8">The sequence shown here is derived from an EMBL/GenBank/DDBJ whole genome shotgun (WGS) entry which is preliminary data.</text>
</comment>
<comment type="subcellular location">
    <subcellularLocation>
        <location evidence="1">Membrane</location>
        <topology evidence="1">Multi-pass membrane protein</topology>
    </subcellularLocation>
</comment>
<dbReference type="InterPro" id="IPR011701">
    <property type="entry name" value="MFS"/>
</dbReference>
<evidence type="ECO:0000256" key="4">
    <source>
        <dbReference type="ARBA" id="ARBA00022989"/>
    </source>
</evidence>
<feature type="transmembrane region" description="Helical" evidence="6">
    <location>
        <begin position="196"/>
        <end position="216"/>
    </location>
</feature>
<feature type="transmembrane region" description="Helical" evidence="6">
    <location>
        <begin position="328"/>
        <end position="347"/>
    </location>
</feature>
<dbReference type="PRINTS" id="PR01036">
    <property type="entry name" value="TCRTETB"/>
</dbReference>
<keyword evidence="5 6" id="KW-0472">Membrane</keyword>
<keyword evidence="2" id="KW-0813">Transport</keyword>
<evidence type="ECO:0000256" key="3">
    <source>
        <dbReference type="ARBA" id="ARBA00022692"/>
    </source>
</evidence>
<proteinExistence type="predicted"/>
<evidence type="ECO:0000313" key="8">
    <source>
        <dbReference type="EMBL" id="CAG5015915.1"/>
    </source>
</evidence>
<dbReference type="Gene3D" id="1.20.1250.20">
    <property type="entry name" value="MFS general substrate transporter like domains"/>
    <property type="match status" value="1"/>
</dbReference>
<name>A0A916JHV5_9BACT</name>
<dbReference type="CDD" id="cd17321">
    <property type="entry name" value="MFS_MMR_MDR_like"/>
    <property type="match status" value="1"/>
</dbReference>
<dbReference type="GO" id="GO:0022857">
    <property type="term" value="F:transmembrane transporter activity"/>
    <property type="evidence" value="ECO:0007669"/>
    <property type="project" value="InterPro"/>
</dbReference>
<evidence type="ECO:0000259" key="7">
    <source>
        <dbReference type="PROSITE" id="PS50850"/>
    </source>
</evidence>
<keyword evidence="3 6" id="KW-0812">Transmembrane</keyword>
<keyword evidence="9" id="KW-1185">Reference proteome</keyword>
<evidence type="ECO:0000256" key="1">
    <source>
        <dbReference type="ARBA" id="ARBA00004141"/>
    </source>
</evidence>
<feature type="transmembrane region" description="Helical" evidence="6">
    <location>
        <begin position="359"/>
        <end position="378"/>
    </location>
</feature>
<dbReference type="Gene3D" id="1.20.1720.10">
    <property type="entry name" value="Multidrug resistance protein D"/>
    <property type="match status" value="1"/>
</dbReference>
<feature type="transmembrane region" description="Helical" evidence="6">
    <location>
        <begin position="296"/>
        <end position="322"/>
    </location>
</feature>
<reference evidence="8" key="1">
    <citation type="submission" date="2021-04" db="EMBL/GenBank/DDBJ databases">
        <authorList>
            <person name="Rodrigo-Torres L."/>
            <person name="Arahal R. D."/>
            <person name="Lucena T."/>
        </authorList>
    </citation>
    <scope>NUCLEOTIDE SEQUENCE</scope>
    <source>
        <strain evidence="8">CECT 9275</strain>
    </source>
</reference>
<feature type="transmembrane region" description="Helical" evidence="6">
    <location>
        <begin position="41"/>
        <end position="64"/>
    </location>
</feature>
<dbReference type="InterPro" id="IPR020846">
    <property type="entry name" value="MFS_dom"/>
</dbReference>
<evidence type="ECO:0000256" key="5">
    <source>
        <dbReference type="ARBA" id="ARBA00023136"/>
    </source>
</evidence>
<evidence type="ECO:0000256" key="6">
    <source>
        <dbReference type="SAM" id="Phobius"/>
    </source>
</evidence>
<accession>A0A916JHV5</accession>
<evidence type="ECO:0000313" key="9">
    <source>
        <dbReference type="Proteomes" id="UP000680038"/>
    </source>
</evidence>
<dbReference type="PANTHER" id="PTHR42718:SF9">
    <property type="entry name" value="MAJOR FACILITATOR SUPERFAMILY MULTIDRUG TRANSPORTER MFSC"/>
    <property type="match status" value="1"/>
</dbReference>
<dbReference type="EMBL" id="CAJRAF010000004">
    <property type="protein sequence ID" value="CAG5015915.1"/>
    <property type="molecule type" value="Genomic_DNA"/>
</dbReference>
<dbReference type="PROSITE" id="PS50850">
    <property type="entry name" value="MFS"/>
    <property type="match status" value="1"/>
</dbReference>
<feature type="transmembrane region" description="Helical" evidence="6">
    <location>
        <begin position="228"/>
        <end position="250"/>
    </location>
</feature>
<dbReference type="Proteomes" id="UP000680038">
    <property type="component" value="Unassembled WGS sequence"/>
</dbReference>
<feature type="transmembrane region" description="Helical" evidence="6">
    <location>
        <begin position="461"/>
        <end position="485"/>
    </location>
</feature>
<feature type="transmembrane region" description="Helical" evidence="6">
    <location>
        <begin position="256"/>
        <end position="275"/>
    </location>
</feature>